<gene>
    <name evidence="1" type="ORF">ESZ54_04135</name>
</gene>
<evidence type="ECO:0000313" key="1">
    <source>
        <dbReference type="EMBL" id="THB61647.1"/>
    </source>
</evidence>
<keyword evidence="2" id="KW-1185">Reference proteome</keyword>
<sequence>MSLFKKKTVLDELPVELPKAKTAHFETFYQDTKNNDSWNQEMTEIKTKLNQDVLRQELVNFSEELTLVESEIKHSLKRLKRRAKS</sequence>
<comment type="caution">
    <text evidence="1">The sequence shown here is derived from an EMBL/GenBank/DDBJ whole genome shotgun (WGS) entry which is preliminary data.</text>
</comment>
<dbReference type="RefSeq" id="WP_136136419.1">
    <property type="nucleotide sequence ID" value="NZ_SDGV01000010.1"/>
</dbReference>
<proteinExistence type="predicted"/>
<dbReference type="EMBL" id="SDGV01000010">
    <property type="protein sequence ID" value="THB61647.1"/>
    <property type="molecule type" value="Genomic_DNA"/>
</dbReference>
<reference evidence="1 2" key="1">
    <citation type="submission" date="2019-01" db="EMBL/GenBank/DDBJ databases">
        <title>Vagococcus silagei sp. nov. isolated from brewer's grain.</title>
        <authorList>
            <person name="Guu J.-R."/>
        </authorList>
    </citation>
    <scope>NUCLEOTIDE SEQUENCE [LARGE SCALE GENOMIC DNA]</scope>
    <source>
        <strain evidence="1 2">2B-2</strain>
    </source>
</reference>
<name>A0A4S3B5Q1_9ENTE</name>
<accession>A0A4S3B5Q1</accession>
<organism evidence="1 2">
    <name type="scientific">Vagococcus silagei</name>
    <dbReference type="NCBI Taxonomy" id="2508885"/>
    <lineage>
        <taxon>Bacteria</taxon>
        <taxon>Bacillati</taxon>
        <taxon>Bacillota</taxon>
        <taxon>Bacilli</taxon>
        <taxon>Lactobacillales</taxon>
        <taxon>Enterococcaceae</taxon>
        <taxon>Vagococcus</taxon>
    </lineage>
</organism>
<dbReference type="Proteomes" id="UP000310506">
    <property type="component" value="Unassembled WGS sequence"/>
</dbReference>
<evidence type="ECO:0000313" key="2">
    <source>
        <dbReference type="Proteomes" id="UP000310506"/>
    </source>
</evidence>
<protein>
    <submittedName>
        <fullName evidence="1">Uncharacterized protein</fullName>
    </submittedName>
</protein>
<dbReference type="AlphaFoldDB" id="A0A4S3B5Q1"/>